<proteinExistence type="predicted"/>
<name>A0A0E9V0T6_ANGAN</name>
<reference evidence="2" key="1">
    <citation type="submission" date="2014-11" db="EMBL/GenBank/DDBJ databases">
        <authorList>
            <person name="Amaro Gonzalez C."/>
        </authorList>
    </citation>
    <scope>NUCLEOTIDE SEQUENCE</scope>
</reference>
<reference evidence="2" key="2">
    <citation type="journal article" date="2015" name="Fish Shellfish Immunol.">
        <title>Early steps in the European eel (Anguilla anguilla)-Vibrio vulnificus interaction in the gills: Role of the RtxA13 toxin.</title>
        <authorList>
            <person name="Callol A."/>
            <person name="Pajuelo D."/>
            <person name="Ebbesson L."/>
            <person name="Teles M."/>
            <person name="MacKenzie S."/>
            <person name="Amaro C."/>
        </authorList>
    </citation>
    <scope>NUCLEOTIDE SEQUENCE</scope>
</reference>
<sequence length="20" mass="2438">MAQDQQRSLLQHLIQPHTRH</sequence>
<dbReference type="EMBL" id="GBXM01037734">
    <property type="protein sequence ID" value="JAH70843.1"/>
    <property type="molecule type" value="Transcribed_RNA"/>
</dbReference>
<dbReference type="AlphaFoldDB" id="A0A0E9V0T6"/>
<evidence type="ECO:0000256" key="1">
    <source>
        <dbReference type="SAM" id="MobiDB-lite"/>
    </source>
</evidence>
<organism evidence="2">
    <name type="scientific">Anguilla anguilla</name>
    <name type="common">European freshwater eel</name>
    <name type="synonym">Muraena anguilla</name>
    <dbReference type="NCBI Taxonomy" id="7936"/>
    <lineage>
        <taxon>Eukaryota</taxon>
        <taxon>Metazoa</taxon>
        <taxon>Chordata</taxon>
        <taxon>Craniata</taxon>
        <taxon>Vertebrata</taxon>
        <taxon>Euteleostomi</taxon>
        <taxon>Actinopterygii</taxon>
        <taxon>Neopterygii</taxon>
        <taxon>Teleostei</taxon>
        <taxon>Anguilliformes</taxon>
        <taxon>Anguillidae</taxon>
        <taxon>Anguilla</taxon>
    </lineage>
</organism>
<accession>A0A0E9V0T6</accession>
<protein>
    <submittedName>
        <fullName evidence="2">Uncharacterized protein</fullName>
    </submittedName>
</protein>
<evidence type="ECO:0000313" key="2">
    <source>
        <dbReference type="EMBL" id="JAH70843.1"/>
    </source>
</evidence>
<feature type="region of interest" description="Disordered" evidence="1">
    <location>
        <begin position="1"/>
        <end position="20"/>
    </location>
</feature>